<gene>
    <name evidence="2" type="ORF">PXEA_LOCUS30594</name>
</gene>
<organism evidence="2 3">
    <name type="scientific">Protopolystoma xenopodis</name>
    <dbReference type="NCBI Taxonomy" id="117903"/>
    <lineage>
        <taxon>Eukaryota</taxon>
        <taxon>Metazoa</taxon>
        <taxon>Spiralia</taxon>
        <taxon>Lophotrochozoa</taxon>
        <taxon>Platyhelminthes</taxon>
        <taxon>Monogenea</taxon>
        <taxon>Polyopisthocotylea</taxon>
        <taxon>Polystomatidea</taxon>
        <taxon>Polystomatidae</taxon>
        <taxon>Protopolystoma</taxon>
    </lineage>
</organism>
<feature type="domain" description="Aminopeptidase N-like N-terminal" evidence="1">
    <location>
        <begin position="61"/>
        <end position="101"/>
    </location>
</feature>
<dbReference type="OrthoDB" id="510539at2759"/>
<dbReference type="GO" id="GO:0016020">
    <property type="term" value="C:membrane"/>
    <property type="evidence" value="ECO:0007669"/>
    <property type="project" value="TreeGrafter"/>
</dbReference>
<name>A0A3S5AHD0_9PLAT</name>
<dbReference type="PANTHER" id="PTHR11533">
    <property type="entry name" value="PROTEASE M1 ZINC METALLOPROTEASE"/>
    <property type="match status" value="1"/>
</dbReference>
<proteinExistence type="predicted"/>
<dbReference type="GO" id="GO:0043171">
    <property type="term" value="P:peptide catabolic process"/>
    <property type="evidence" value="ECO:0007669"/>
    <property type="project" value="TreeGrafter"/>
</dbReference>
<comment type="caution">
    <text evidence="2">The sequence shown here is derived from an EMBL/GenBank/DDBJ whole genome shotgun (WGS) entry which is preliminary data.</text>
</comment>
<evidence type="ECO:0000313" key="3">
    <source>
        <dbReference type="Proteomes" id="UP000784294"/>
    </source>
</evidence>
<dbReference type="GO" id="GO:0008270">
    <property type="term" value="F:zinc ion binding"/>
    <property type="evidence" value="ECO:0007669"/>
    <property type="project" value="TreeGrafter"/>
</dbReference>
<protein>
    <recommendedName>
        <fullName evidence="1">Aminopeptidase N-like N-terminal domain-containing protein</fullName>
    </recommendedName>
</protein>
<evidence type="ECO:0000259" key="1">
    <source>
        <dbReference type="Pfam" id="PF17900"/>
    </source>
</evidence>
<dbReference type="GO" id="GO:0042277">
    <property type="term" value="F:peptide binding"/>
    <property type="evidence" value="ECO:0007669"/>
    <property type="project" value="TreeGrafter"/>
</dbReference>
<dbReference type="Gene3D" id="2.60.40.1730">
    <property type="entry name" value="tricorn interacting facor f3 domain"/>
    <property type="match status" value="1"/>
</dbReference>
<dbReference type="GO" id="GO:0005737">
    <property type="term" value="C:cytoplasm"/>
    <property type="evidence" value="ECO:0007669"/>
    <property type="project" value="TreeGrafter"/>
</dbReference>
<dbReference type="GO" id="GO:0006508">
    <property type="term" value="P:proteolysis"/>
    <property type="evidence" value="ECO:0007669"/>
    <property type="project" value="TreeGrafter"/>
</dbReference>
<dbReference type="PANTHER" id="PTHR11533:SF174">
    <property type="entry name" value="PUROMYCIN-SENSITIVE AMINOPEPTIDASE-RELATED"/>
    <property type="match status" value="1"/>
</dbReference>
<dbReference type="Proteomes" id="UP000784294">
    <property type="component" value="Unassembled WGS sequence"/>
</dbReference>
<dbReference type="GO" id="GO:0005615">
    <property type="term" value="C:extracellular space"/>
    <property type="evidence" value="ECO:0007669"/>
    <property type="project" value="TreeGrafter"/>
</dbReference>
<dbReference type="InterPro" id="IPR042097">
    <property type="entry name" value="Aminopeptidase_N-like_N_sf"/>
</dbReference>
<dbReference type="InterPro" id="IPR045357">
    <property type="entry name" value="Aminopeptidase_N-like_N"/>
</dbReference>
<reference evidence="2" key="1">
    <citation type="submission" date="2018-11" db="EMBL/GenBank/DDBJ databases">
        <authorList>
            <consortium name="Pathogen Informatics"/>
        </authorList>
    </citation>
    <scope>NUCLEOTIDE SEQUENCE</scope>
</reference>
<dbReference type="AlphaFoldDB" id="A0A3S5AHD0"/>
<dbReference type="SUPFAM" id="SSF63737">
    <property type="entry name" value="Leukotriene A4 hydrolase N-terminal domain"/>
    <property type="match status" value="1"/>
</dbReference>
<dbReference type="Pfam" id="PF17900">
    <property type="entry name" value="Peptidase_M1_N"/>
    <property type="match status" value="1"/>
</dbReference>
<accession>A0A3S5AHD0</accession>
<dbReference type="InterPro" id="IPR050344">
    <property type="entry name" value="Peptidase_M1_aminopeptidases"/>
</dbReference>
<keyword evidence="3" id="KW-1185">Reference proteome</keyword>
<dbReference type="EMBL" id="CAAALY010254154">
    <property type="protein sequence ID" value="VEL37154.1"/>
    <property type="molecule type" value="Genomic_DNA"/>
</dbReference>
<evidence type="ECO:0000313" key="2">
    <source>
        <dbReference type="EMBL" id="VEL37154.1"/>
    </source>
</evidence>
<sequence length="136" mass="15435">MIRSLFHRSYSSTLHPLRSIISMSDKGIFTRLPYAVKPIKYSIEFIPNIPKCIFNGLQTIDVQPADACRAFPCWDEPDRKAVFEVSLVVLDDLVALSNMRSTVDDLVFQGFTTRGVPRSDRPSFGFTCSSERSKLR</sequence>
<dbReference type="GO" id="GO:0070006">
    <property type="term" value="F:metalloaminopeptidase activity"/>
    <property type="evidence" value="ECO:0007669"/>
    <property type="project" value="TreeGrafter"/>
</dbReference>